<evidence type="ECO:0000313" key="1">
    <source>
        <dbReference type="EMBL" id="HGQ74134.1"/>
    </source>
</evidence>
<name>A0A7C4NVJ3_STAMA</name>
<reference evidence="1" key="1">
    <citation type="journal article" date="2020" name="mSystems">
        <title>Genome- and Community-Level Interaction Insights into Carbon Utilization and Element Cycling Functions of Hydrothermarchaeota in Hydrothermal Sediment.</title>
        <authorList>
            <person name="Zhou Z."/>
            <person name="Liu Y."/>
            <person name="Xu W."/>
            <person name="Pan J."/>
            <person name="Luo Z.H."/>
            <person name="Li M."/>
        </authorList>
    </citation>
    <scope>NUCLEOTIDE SEQUENCE [LARGE SCALE GENOMIC DNA]</scope>
    <source>
        <strain evidence="1">SpSt-648</strain>
    </source>
</reference>
<comment type="caution">
    <text evidence="1">The sequence shown here is derived from an EMBL/GenBank/DDBJ whole genome shotgun (WGS) entry which is preliminary data.</text>
</comment>
<sequence>MVKIYVKIPSNQWIFVKGTTSVSLGYKQSGKVRHVLVAETVNELEVNGKPIKSIKIPSTKVMQIINGLIQSSELKNAVIVVDRIDDETYKLQVYEGDADTVSEIIRKTLIREKTGSTTG</sequence>
<dbReference type="AlphaFoldDB" id="A0A7C4NVJ3"/>
<dbReference type="EMBL" id="DTBP01000023">
    <property type="protein sequence ID" value="HGQ74134.1"/>
    <property type="molecule type" value="Genomic_DNA"/>
</dbReference>
<gene>
    <name evidence="1" type="ORF">ENU20_03555</name>
</gene>
<protein>
    <submittedName>
        <fullName evidence="1">Uncharacterized protein</fullName>
    </submittedName>
</protein>
<organism evidence="1">
    <name type="scientific">Staphylothermus marinus</name>
    <dbReference type="NCBI Taxonomy" id="2280"/>
    <lineage>
        <taxon>Archaea</taxon>
        <taxon>Thermoproteota</taxon>
        <taxon>Thermoprotei</taxon>
        <taxon>Desulfurococcales</taxon>
        <taxon>Desulfurococcaceae</taxon>
        <taxon>Staphylothermus</taxon>
    </lineage>
</organism>
<proteinExistence type="predicted"/>
<accession>A0A7C4NVJ3</accession>